<dbReference type="Pfam" id="PF00248">
    <property type="entry name" value="Aldo_ket_red"/>
    <property type="match status" value="1"/>
</dbReference>
<dbReference type="PATRIC" id="fig|573737.6.peg.2489"/>
<dbReference type="InterPro" id="IPR023210">
    <property type="entry name" value="NADP_OxRdtase_dom"/>
</dbReference>
<dbReference type="PRINTS" id="PR00069">
    <property type="entry name" value="ALDKETRDTASE"/>
</dbReference>
<dbReference type="InterPro" id="IPR036812">
    <property type="entry name" value="NAD(P)_OxRdtase_dom_sf"/>
</dbReference>
<dbReference type="CDD" id="cd19138">
    <property type="entry name" value="AKR_YeaE"/>
    <property type="match status" value="1"/>
</dbReference>
<dbReference type="PANTHER" id="PTHR43638">
    <property type="entry name" value="OXIDOREDUCTASE, ALDO/KETO REDUCTASE FAMILY PROTEIN"/>
    <property type="match status" value="1"/>
</dbReference>
<dbReference type="Gene3D" id="3.20.20.100">
    <property type="entry name" value="NADP-dependent oxidoreductase domain"/>
    <property type="match status" value="1"/>
</dbReference>
<dbReference type="HOGENOM" id="CLU_023205_2_3_4"/>
<reference evidence="2" key="1">
    <citation type="submission" date="2016-06" db="EMBL/GenBank/DDBJ databases">
        <title>Pandoraea oxalativorans DSM 23570 Genome Sequencing.</title>
        <authorList>
            <person name="Ee R."/>
            <person name="Lim Y.-L."/>
            <person name="Yong D."/>
            <person name="Yin W.-F."/>
            <person name="Chan K.-G."/>
        </authorList>
    </citation>
    <scope>NUCLEOTIDE SEQUENCE</scope>
    <source>
        <strain evidence="2">DSM 23570</strain>
    </source>
</reference>
<name>A0A0E3YBX4_9BURK</name>
<gene>
    <name evidence="2" type="ORF">MB84_08200</name>
</gene>
<evidence type="ECO:0000313" key="3">
    <source>
        <dbReference type="Proteomes" id="UP000035050"/>
    </source>
</evidence>
<protein>
    <submittedName>
        <fullName evidence="2">Aldo/keto reductase</fullName>
    </submittedName>
</protein>
<dbReference type="RefSeq" id="WP_046290785.1">
    <property type="nucleotide sequence ID" value="NZ_CP011253.3"/>
</dbReference>
<dbReference type="InterPro" id="IPR020471">
    <property type="entry name" value="AKR"/>
</dbReference>
<proteinExistence type="predicted"/>
<dbReference type="SUPFAM" id="SSF51430">
    <property type="entry name" value="NAD(P)-linked oxidoreductase"/>
    <property type="match status" value="1"/>
</dbReference>
<dbReference type="GO" id="GO:0016491">
    <property type="term" value="F:oxidoreductase activity"/>
    <property type="evidence" value="ECO:0007669"/>
    <property type="project" value="InterPro"/>
</dbReference>
<evidence type="ECO:0000313" key="2">
    <source>
        <dbReference type="EMBL" id="AKC69466.1"/>
    </source>
</evidence>
<dbReference type="PANTHER" id="PTHR43638:SF3">
    <property type="entry name" value="ALDEHYDE REDUCTASE"/>
    <property type="match status" value="1"/>
</dbReference>
<evidence type="ECO:0000259" key="1">
    <source>
        <dbReference type="Pfam" id="PF00248"/>
    </source>
</evidence>
<accession>A0A0E3YBX4</accession>
<dbReference type="AlphaFoldDB" id="A0A0E3YBX4"/>
<feature type="domain" description="NADP-dependent oxidoreductase" evidence="1">
    <location>
        <begin position="15"/>
        <end position="264"/>
    </location>
</feature>
<dbReference type="KEGG" id="pox:MB84_08200"/>
<dbReference type="Proteomes" id="UP000035050">
    <property type="component" value="Chromosome"/>
</dbReference>
<dbReference type="OrthoDB" id="9772407at2"/>
<organism evidence="2 3">
    <name type="scientific">Pandoraea oxalativorans</name>
    <dbReference type="NCBI Taxonomy" id="573737"/>
    <lineage>
        <taxon>Bacteria</taxon>
        <taxon>Pseudomonadati</taxon>
        <taxon>Pseudomonadota</taxon>
        <taxon>Betaproteobacteria</taxon>
        <taxon>Burkholderiales</taxon>
        <taxon>Burkholderiaceae</taxon>
        <taxon>Pandoraea</taxon>
    </lineage>
</organism>
<dbReference type="EMBL" id="CP011253">
    <property type="protein sequence ID" value="AKC69466.1"/>
    <property type="molecule type" value="Genomic_DNA"/>
</dbReference>
<keyword evidence="3" id="KW-1185">Reference proteome</keyword>
<sequence>MRNITFPQGDTVPVLGQGTWMMGEKPERRRDEIAALRLGVSLGMTLVDTAEMYGEGATESLVGEALDGLRDEVFLVSKVYPHNASQRGVIAACERSLKRLRTDRIDLYLLHWRGDVPLEDTIAGFEALVDAGKIRQWGVSNFDLDDMDELFDAPGGTACATNQVLFNLSRRGPEYDLMPWLATNRLPMMAYSPIEQGRLPTNGVLSEIARKRHVEPLQIALAWVLSRPGVIAIPKAGSEAHVRANRAAHDIKLSDEELNLLDHHFEAPSRKRPLEMI</sequence>